<dbReference type="InterPro" id="IPR006127">
    <property type="entry name" value="ZnuA-like"/>
</dbReference>
<dbReference type="GO" id="GO:0046872">
    <property type="term" value="F:metal ion binding"/>
    <property type="evidence" value="ECO:0007669"/>
    <property type="project" value="InterPro"/>
</dbReference>
<dbReference type="InterPro" id="IPR050492">
    <property type="entry name" value="Bact_metal-bind_prot9"/>
</dbReference>
<dbReference type="Pfam" id="PF01297">
    <property type="entry name" value="ZnuA"/>
    <property type="match status" value="1"/>
</dbReference>
<keyword evidence="6" id="KW-1185">Reference proteome</keyword>
<accession>A0A517XQY5</accession>
<protein>
    <submittedName>
        <fullName evidence="5">Putative periplasmic iron-binding protein</fullName>
    </submittedName>
</protein>
<proteinExistence type="inferred from homology"/>
<dbReference type="GO" id="GO:0007155">
    <property type="term" value="P:cell adhesion"/>
    <property type="evidence" value="ECO:0007669"/>
    <property type="project" value="InterPro"/>
</dbReference>
<evidence type="ECO:0000256" key="2">
    <source>
        <dbReference type="ARBA" id="ARBA00022448"/>
    </source>
</evidence>
<dbReference type="PANTHER" id="PTHR42953:SF3">
    <property type="entry name" value="HIGH-AFFINITY ZINC UPTAKE SYSTEM PROTEIN ZNUA"/>
    <property type="match status" value="1"/>
</dbReference>
<evidence type="ECO:0000313" key="5">
    <source>
        <dbReference type="EMBL" id="QDU19923.1"/>
    </source>
</evidence>
<dbReference type="PANTHER" id="PTHR42953">
    <property type="entry name" value="HIGH-AFFINITY ZINC UPTAKE SYSTEM PROTEIN ZNUA-RELATED"/>
    <property type="match status" value="1"/>
</dbReference>
<dbReference type="InterPro" id="IPR006128">
    <property type="entry name" value="Lipoprotein_PsaA-like"/>
</dbReference>
<dbReference type="AlphaFoldDB" id="A0A517XQY5"/>
<evidence type="ECO:0000313" key="6">
    <source>
        <dbReference type="Proteomes" id="UP000319576"/>
    </source>
</evidence>
<dbReference type="GO" id="GO:0030001">
    <property type="term" value="P:metal ion transport"/>
    <property type="evidence" value="ECO:0007669"/>
    <property type="project" value="InterPro"/>
</dbReference>
<dbReference type="PRINTS" id="PR00690">
    <property type="entry name" value="ADHESNFAMILY"/>
</dbReference>
<reference evidence="5 6" key="1">
    <citation type="submission" date="2019-02" db="EMBL/GenBank/DDBJ databases">
        <title>Deep-cultivation of Planctomycetes and their phenomic and genomic characterization uncovers novel biology.</title>
        <authorList>
            <person name="Wiegand S."/>
            <person name="Jogler M."/>
            <person name="Boedeker C."/>
            <person name="Pinto D."/>
            <person name="Vollmers J."/>
            <person name="Rivas-Marin E."/>
            <person name="Kohn T."/>
            <person name="Peeters S.H."/>
            <person name="Heuer A."/>
            <person name="Rast P."/>
            <person name="Oberbeckmann S."/>
            <person name="Bunk B."/>
            <person name="Jeske O."/>
            <person name="Meyerdierks A."/>
            <person name="Storesund J.E."/>
            <person name="Kallscheuer N."/>
            <person name="Luecker S."/>
            <person name="Lage O.M."/>
            <person name="Pohl T."/>
            <person name="Merkel B.J."/>
            <person name="Hornburger P."/>
            <person name="Mueller R.-W."/>
            <person name="Bruemmer F."/>
            <person name="Labrenz M."/>
            <person name="Spormann A.M."/>
            <person name="Op den Camp H."/>
            <person name="Overmann J."/>
            <person name="Amann R."/>
            <person name="Jetten M.S.M."/>
            <person name="Mascher T."/>
            <person name="Medema M.H."/>
            <person name="Devos D.P."/>
            <person name="Kaster A.-K."/>
            <person name="Ovreas L."/>
            <person name="Rohde M."/>
            <person name="Galperin M.Y."/>
            <person name="Jogler C."/>
        </authorList>
    </citation>
    <scope>NUCLEOTIDE SEQUENCE [LARGE SCALE GENOMIC DNA]</scope>
    <source>
        <strain evidence="5 6">ETA_A1</strain>
    </source>
</reference>
<dbReference type="SUPFAM" id="SSF53807">
    <property type="entry name" value="Helical backbone' metal receptor"/>
    <property type="match status" value="1"/>
</dbReference>
<evidence type="ECO:0000256" key="1">
    <source>
        <dbReference type="ARBA" id="ARBA00011028"/>
    </source>
</evidence>
<gene>
    <name evidence="5" type="ORF">ETAA1_18620</name>
</gene>
<organism evidence="5 6">
    <name type="scientific">Urbifossiella limnaea</name>
    <dbReference type="NCBI Taxonomy" id="2528023"/>
    <lineage>
        <taxon>Bacteria</taxon>
        <taxon>Pseudomonadati</taxon>
        <taxon>Planctomycetota</taxon>
        <taxon>Planctomycetia</taxon>
        <taxon>Gemmatales</taxon>
        <taxon>Gemmataceae</taxon>
        <taxon>Urbifossiella</taxon>
    </lineage>
</organism>
<dbReference type="KEGG" id="uli:ETAA1_18620"/>
<dbReference type="Proteomes" id="UP000319576">
    <property type="component" value="Chromosome"/>
</dbReference>
<keyword evidence="2 4" id="KW-0813">Transport</keyword>
<dbReference type="Gene3D" id="3.40.50.1980">
    <property type="entry name" value="Nitrogenase molybdenum iron protein domain"/>
    <property type="match status" value="2"/>
</dbReference>
<sequence>MNAVRCGILLAALLPIGCGGGVDSVWPERPGPKVVVSFAPVYCWAVNVAGEDAVVKNMMSTTGPHDFNPTDTDARLARKADLFFINGLNLDNDVASAVKKGSGNAKLKVIDLSTKLPIDQLMEGQCHHQHHGHDHPHEHGTDPHVWLSPDFAVLMTEAIRDELKAADPEHAANYDRRAAEYVGKLRALKAEGVAKLAGKKDRKLVSFHESLSYFARSFDLTVSGVVQKKPGQEPNTEELRDLVKMCREKQVRVLAVEPQYTANTSAKAILDELKRNGGVADPALVEIDPLETVTPQALTPAWYEERMRANLTALAEVLK</sequence>
<comment type="similarity">
    <text evidence="1 4">Belongs to the bacterial solute-binding protein 9 family.</text>
</comment>
<keyword evidence="3" id="KW-0732">Signal</keyword>
<evidence type="ECO:0000256" key="3">
    <source>
        <dbReference type="ARBA" id="ARBA00022729"/>
    </source>
</evidence>
<dbReference type="RefSeq" id="WP_145236633.1">
    <property type="nucleotide sequence ID" value="NZ_CP036273.1"/>
</dbReference>
<dbReference type="OrthoDB" id="9810636at2"/>
<name>A0A517XQY5_9BACT</name>
<dbReference type="EMBL" id="CP036273">
    <property type="protein sequence ID" value="QDU19923.1"/>
    <property type="molecule type" value="Genomic_DNA"/>
</dbReference>
<evidence type="ECO:0000256" key="4">
    <source>
        <dbReference type="RuleBase" id="RU003512"/>
    </source>
</evidence>